<protein>
    <submittedName>
        <fullName evidence="6">Restriction endonuclease subunit S</fullName>
    </submittedName>
</protein>
<dbReference type="Pfam" id="PF01420">
    <property type="entry name" value="Methylase_S"/>
    <property type="match status" value="2"/>
</dbReference>
<dbReference type="Proteomes" id="UP000613075">
    <property type="component" value="Unassembled WGS sequence"/>
</dbReference>
<evidence type="ECO:0000256" key="2">
    <source>
        <dbReference type="ARBA" id="ARBA00022747"/>
    </source>
</evidence>
<accession>A0ABR9SS61</accession>
<comment type="similarity">
    <text evidence="1">Belongs to the type-I restriction system S methylase family.</text>
</comment>
<dbReference type="SUPFAM" id="SSF116734">
    <property type="entry name" value="DNA methylase specificity domain"/>
    <property type="match status" value="2"/>
</dbReference>
<keyword evidence="2" id="KW-0680">Restriction system</keyword>
<dbReference type="RefSeq" id="WP_193863287.1">
    <property type="nucleotide sequence ID" value="NZ_JADDUM010000085.1"/>
</dbReference>
<feature type="domain" description="Type I restriction modification DNA specificity" evidence="5">
    <location>
        <begin position="371"/>
        <end position="552"/>
    </location>
</feature>
<proteinExistence type="inferred from homology"/>
<name>A0ABR9SS61_9PSED</name>
<dbReference type="Gene3D" id="3.90.220.20">
    <property type="entry name" value="DNA methylase specificity domains"/>
    <property type="match status" value="2"/>
</dbReference>
<feature type="coiled-coil region" evidence="4">
    <location>
        <begin position="537"/>
        <end position="564"/>
    </location>
</feature>
<dbReference type="GO" id="GO:0004519">
    <property type="term" value="F:endonuclease activity"/>
    <property type="evidence" value="ECO:0007669"/>
    <property type="project" value="UniProtKB-KW"/>
</dbReference>
<evidence type="ECO:0000256" key="3">
    <source>
        <dbReference type="ARBA" id="ARBA00023125"/>
    </source>
</evidence>
<dbReference type="EMBL" id="JADDUM010000085">
    <property type="protein sequence ID" value="MBE8591637.1"/>
    <property type="molecule type" value="Genomic_DNA"/>
</dbReference>
<keyword evidence="6" id="KW-0540">Nuclease</keyword>
<keyword evidence="4" id="KW-0175">Coiled coil</keyword>
<evidence type="ECO:0000313" key="6">
    <source>
        <dbReference type="EMBL" id="MBE8591637.1"/>
    </source>
</evidence>
<keyword evidence="3" id="KW-0238">DNA-binding</keyword>
<dbReference type="InterPro" id="IPR000055">
    <property type="entry name" value="Restrct_endonuc_typeI_TRD"/>
</dbReference>
<sequence length="785" mass="88484">MTALLTDNLPLLAGSPNGIKKLRELILELAVRGKLVPQDPSDEPASMLLKRIADDKARLVAIGKLKKQKPLEDVDDAEKPFALPDGWEWVRLGQVTEASTGHAFKSSEYRASGTLVLRVTNINPDGTLDLSDAKYIDPVEADSTYKSVRLERDEILLVMVGGSLGKIGVVDESCLPAVLNQNMWKMFRPTSVSRDYFVYGLRLINATQLKITSSTHGHLAQGEYLSKLFPLAPEQEQHRIVAKVDELMALCDRLEAQQADAENAHARLVQALLDSLTQVSDATDFTTNWQRLAEHFHTLFTTEPSIDALKQTLLQLAVMGKLVQQDTNDESASEFVKRIQAEKQSYLAKSKVRKQKDLAANLQPEPPFEVPAGWQWQTIDDVLHVTGGVTLGRKLGDRKLLSKPYLRVANVQRGRLEMEQIKEVEVPEDEVEKYLLRNGDLLITEGGDWDKVGRTAVWREELPECLHQNHVFRARAVVADWEPRWAEMYLNSASAREYFAGSSKQTTNLASINMTQLRACAFPLPPLGEQQRIIAKVDQLMALCEQLKTRITQARQLNEQLASTLVERSLAEDAQQGPIATDQQVARTLLAAEITHQLHSHRTFGQRKLQKVIYLAEHTARLAAIQGNYLRDAAGPHDRQLMNKVEGEMRNHQWYERTDRETVGHAYRPLSKAGQHRPAYSSAWSITERATIGQVIELMRDWDTDRCEMTVTLYAAWNDFILEGRPVSDEAIVEEVMHSWNDTKLRFDKTKWSAVLAEMKKHKILMPSGFGKRTTGGMLSLPGFE</sequence>
<reference evidence="6 7" key="1">
    <citation type="submission" date="2020-10" db="EMBL/GenBank/DDBJ databases">
        <title>The draft genomes of Cyclamen pathogen Pseudomonas sp.</title>
        <authorList>
            <person name="Fujikawa T."/>
            <person name="Sawada H."/>
        </authorList>
    </citation>
    <scope>NUCLEOTIDE SEQUENCE [LARGE SCALE GENOMIC DNA]</scope>
    <source>
        <strain evidence="6 7">MAFF 301449</strain>
    </source>
</reference>
<evidence type="ECO:0000256" key="4">
    <source>
        <dbReference type="SAM" id="Coils"/>
    </source>
</evidence>
<dbReference type="CDD" id="cd17253">
    <property type="entry name" value="RMtype1_S_Eco933I-TRD2-CR2_like"/>
    <property type="match status" value="1"/>
</dbReference>
<feature type="domain" description="Type I restriction modification DNA specificity" evidence="5">
    <location>
        <begin position="84"/>
        <end position="258"/>
    </location>
</feature>
<dbReference type="InterPro" id="IPR044946">
    <property type="entry name" value="Restrct_endonuc_typeI_TRD_sf"/>
</dbReference>
<comment type="caution">
    <text evidence="6">The sequence shown here is derived from an EMBL/GenBank/DDBJ whole genome shotgun (WGS) entry which is preliminary data.</text>
</comment>
<evidence type="ECO:0000313" key="7">
    <source>
        <dbReference type="Proteomes" id="UP000613075"/>
    </source>
</evidence>
<gene>
    <name evidence="6" type="ORF">IQK56_12215</name>
</gene>
<feature type="coiled-coil region" evidence="4">
    <location>
        <begin position="244"/>
        <end position="271"/>
    </location>
</feature>
<organism evidence="6 7">
    <name type="scientific">Pseudomonas cyclaminis</name>
    <dbReference type="NCBI Taxonomy" id="2781239"/>
    <lineage>
        <taxon>Bacteria</taxon>
        <taxon>Pseudomonadati</taxon>
        <taxon>Pseudomonadota</taxon>
        <taxon>Gammaproteobacteria</taxon>
        <taxon>Pseudomonadales</taxon>
        <taxon>Pseudomonadaceae</taxon>
        <taxon>Pseudomonas</taxon>
    </lineage>
</organism>
<evidence type="ECO:0000256" key="1">
    <source>
        <dbReference type="ARBA" id="ARBA00010923"/>
    </source>
</evidence>
<keyword evidence="7" id="KW-1185">Reference proteome</keyword>
<dbReference type="PANTHER" id="PTHR43140:SF1">
    <property type="entry name" value="TYPE I RESTRICTION ENZYME ECOKI SPECIFICITY SUBUNIT"/>
    <property type="match status" value="1"/>
</dbReference>
<evidence type="ECO:0000259" key="5">
    <source>
        <dbReference type="Pfam" id="PF01420"/>
    </source>
</evidence>
<keyword evidence="6" id="KW-0378">Hydrolase</keyword>
<dbReference type="InterPro" id="IPR051212">
    <property type="entry name" value="Type-I_RE_S_subunit"/>
</dbReference>
<dbReference type="PANTHER" id="PTHR43140">
    <property type="entry name" value="TYPE-1 RESTRICTION ENZYME ECOKI SPECIFICITY PROTEIN"/>
    <property type="match status" value="1"/>
</dbReference>
<keyword evidence="6" id="KW-0255">Endonuclease</keyword>
<dbReference type="CDD" id="cd17278">
    <property type="entry name" value="RMtype1_S_LdeBORF1052P-TRD2-CR2"/>
    <property type="match status" value="1"/>
</dbReference>